<protein>
    <submittedName>
        <fullName evidence="6">HSP90 family protein</fullName>
    </submittedName>
</protein>
<dbReference type="KEGG" id="tsph:KIH39_21190"/>
<dbReference type="InterPro" id="IPR036890">
    <property type="entry name" value="HATPase_C_sf"/>
</dbReference>
<evidence type="ECO:0000256" key="4">
    <source>
        <dbReference type="ARBA" id="ARBA00023186"/>
    </source>
</evidence>
<dbReference type="SUPFAM" id="SSF54211">
    <property type="entry name" value="Ribosomal protein S5 domain 2-like"/>
    <property type="match status" value="1"/>
</dbReference>
<feature type="binding site" evidence="5">
    <location>
        <position position="30"/>
    </location>
    <ligand>
        <name>ATP</name>
        <dbReference type="ChEBI" id="CHEBI:30616"/>
    </ligand>
</feature>
<keyword evidence="7" id="KW-1185">Reference proteome</keyword>
<dbReference type="Proteomes" id="UP000676194">
    <property type="component" value="Chromosome"/>
</dbReference>
<name>A0A8E6B4S6_9BACT</name>
<dbReference type="AlphaFoldDB" id="A0A8E6B4S6"/>
<evidence type="ECO:0000313" key="6">
    <source>
        <dbReference type="EMBL" id="QVL31337.1"/>
    </source>
</evidence>
<keyword evidence="3 5" id="KW-0067">ATP-binding</keyword>
<organism evidence="6 7">
    <name type="scientific">Telmatocola sphagniphila</name>
    <dbReference type="NCBI Taxonomy" id="1123043"/>
    <lineage>
        <taxon>Bacteria</taxon>
        <taxon>Pseudomonadati</taxon>
        <taxon>Planctomycetota</taxon>
        <taxon>Planctomycetia</taxon>
        <taxon>Gemmatales</taxon>
        <taxon>Gemmataceae</taxon>
    </lineage>
</organism>
<dbReference type="GO" id="GO:0016887">
    <property type="term" value="F:ATP hydrolysis activity"/>
    <property type="evidence" value="ECO:0007669"/>
    <property type="project" value="InterPro"/>
</dbReference>
<dbReference type="GO" id="GO:0051082">
    <property type="term" value="F:unfolded protein binding"/>
    <property type="evidence" value="ECO:0007669"/>
    <property type="project" value="InterPro"/>
</dbReference>
<feature type="binding site" evidence="5">
    <location>
        <position position="71"/>
    </location>
    <ligand>
        <name>ATP</name>
        <dbReference type="ChEBI" id="CHEBI:30616"/>
    </ligand>
</feature>
<dbReference type="InterPro" id="IPR001404">
    <property type="entry name" value="Hsp90_fam"/>
</dbReference>
<dbReference type="Gene3D" id="3.30.565.10">
    <property type="entry name" value="Histidine kinase-like ATPase, C-terminal domain"/>
    <property type="match status" value="1"/>
</dbReference>
<evidence type="ECO:0000256" key="1">
    <source>
        <dbReference type="ARBA" id="ARBA00008239"/>
    </source>
</evidence>
<dbReference type="InterPro" id="IPR020568">
    <property type="entry name" value="Ribosomal_Su5_D2-typ_SF"/>
</dbReference>
<reference evidence="6" key="1">
    <citation type="submission" date="2021-05" db="EMBL/GenBank/DDBJ databases">
        <title>Complete genome sequence of the cellulolytic planctomycete Telmatocola sphagniphila SP2T and characterization of the first cellulase from planctomycetes.</title>
        <authorList>
            <person name="Rakitin A.L."/>
            <person name="Beletsky A.V."/>
            <person name="Naumoff D.G."/>
            <person name="Kulichevskaya I.S."/>
            <person name="Mardanov A.V."/>
            <person name="Ravin N.V."/>
            <person name="Dedysh S.N."/>
        </authorList>
    </citation>
    <scope>NUCLEOTIDE SEQUENCE</scope>
    <source>
        <strain evidence="6">SP2T</strain>
    </source>
</reference>
<feature type="binding site" evidence="5">
    <location>
        <position position="159"/>
    </location>
    <ligand>
        <name>ATP</name>
        <dbReference type="ChEBI" id="CHEBI:30616"/>
    </ligand>
</feature>
<dbReference type="SUPFAM" id="SSF55874">
    <property type="entry name" value="ATPase domain of HSP90 chaperone/DNA topoisomerase II/histidine kinase"/>
    <property type="match status" value="1"/>
</dbReference>
<dbReference type="RefSeq" id="WP_213495218.1">
    <property type="nucleotide sequence ID" value="NZ_CP074694.1"/>
</dbReference>
<dbReference type="GO" id="GO:0140662">
    <property type="term" value="F:ATP-dependent protein folding chaperone"/>
    <property type="evidence" value="ECO:0007669"/>
    <property type="project" value="InterPro"/>
</dbReference>
<dbReference type="PANTHER" id="PTHR11528">
    <property type="entry name" value="HEAT SHOCK PROTEIN 90 FAMILY MEMBER"/>
    <property type="match status" value="1"/>
</dbReference>
<dbReference type="PRINTS" id="PR00775">
    <property type="entry name" value="HEATSHOCK90"/>
</dbReference>
<comment type="similarity">
    <text evidence="1">Belongs to the heat shock protein 90 family.</text>
</comment>
<sequence length="598" mass="67358">MAHKFQIHLRGIIDLLSKHLYSGPEVFVRELLQNGVDAIRARKQIDADHQGEITLELITPKGKPATLIVSDNGIGLTEEEVHRFLATIGESSKRAIEGEKPLDFIGQFGVGLLSCFVVSEEVVVISRSAKPDSKTVEWRGRPDGTYDLKILELDFQPGTQVCLTARPDQMELMTDTRIPELAEHFGGLLPIPIHFAYGSRNWVVNEKGAPWRQEFVDDKERARVLLAYGKEIFNTSFLDAIPLLSPAGQVDGVAFVLSHEVNLAAKRTHRVYLKNMLLSESADNLLPEWAFFVKAVVNANALRPMASRESFYEDEALDQTREELGNCLRRYLIQLADKRPEKFASFVELHYRALKALAAQDDEFFHLIIDMLPFQTNRGTLPFGEIRRLEDRILQAPTTDQFRQVDKIARAQGLLVINAGYTYDADLLSRAAENFDLTIEEIEAGDLARELDEPTPEDLKAAQQLLQVANQALKPFRCETELKSFKPHDLSALFATTREGRFFRSLEQSKEVADPLWAGVLDSLGSARHRPSAESVLTLNANNALIRKLFLITDRVVLRKCVEVLYVQSLLLAQQPLSTRELNLLNQGVIGLIEWGLR</sequence>
<accession>A0A8E6B4S6</accession>
<dbReference type="PIRSF" id="PIRSF002583">
    <property type="entry name" value="Hsp90"/>
    <property type="match status" value="1"/>
</dbReference>
<dbReference type="NCBIfam" id="NF010683">
    <property type="entry name" value="PRK14083.1"/>
    <property type="match status" value="1"/>
</dbReference>
<evidence type="ECO:0000313" key="7">
    <source>
        <dbReference type="Proteomes" id="UP000676194"/>
    </source>
</evidence>
<evidence type="ECO:0000256" key="2">
    <source>
        <dbReference type="ARBA" id="ARBA00022741"/>
    </source>
</evidence>
<keyword evidence="2 5" id="KW-0547">Nucleotide-binding</keyword>
<proteinExistence type="inferred from homology"/>
<dbReference type="InterPro" id="IPR020575">
    <property type="entry name" value="Hsp90_N"/>
</dbReference>
<dbReference type="GO" id="GO:0005524">
    <property type="term" value="F:ATP binding"/>
    <property type="evidence" value="ECO:0007669"/>
    <property type="project" value="UniProtKB-KW"/>
</dbReference>
<evidence type="ECO:0000256" key="5">
    <source>
        <dbReference type="PIRSR" id="PIRSR002583-1"/>
    </source>
</evidence>
<gene>
    <name evidence="6" type="ORF">KIH39_21190</name>
</gene>
<dbReference type="Gene3D" id="3.30.230.80">
    <property type="match status" value="1"/>
</dbReference>
<evidence type="ECO:0000256" key="3">
    <source>
        <dbReference type="ARBA" id="ARBA00022840"/>
    </source>
</evidence>
<dbReference type="Pfam" id="PF13589">
    <property type="entry name" value="HATPase_c_3"/>
    <property type="match status" value="1"/>
</dbReference>
<dbReference type="Pfam" id="PF00183">
    <property type="entry name" value="HSP90"/>
    <property type="match status" value="1"/>
</dbReference>
<keyword evidence="4" id="KW-0143">Chaperone</keyword>
<dbReference type="EMBL" id="CP074694">
    <property type="protein sequence ID" value="QVL31337.1"/>
    <property type="molecule type" value="Genomic_DNA"/>
</dbReference>
<feature type="binding site" evidence="5">
    <location>
        <position position="34"/>
    </location>
    <ligand>
        <name>ATP</name>
        <dbReference type="ChEBI" id="CHEBI:30616"/>
    </ligand>
</feature>